<feature type="region of interest" description="Disordered" evidence="1">
    <location>
        <begin position="135"/>
        <end position="191"/>
    </location>
</feature>
<name>A0A1H1PT83_9GAMM</name>
<feature type="compositionally biased region" description="Low complexity" evidence="1">
    <location>
        <begin position="920"/>
        <end position="931"/>
    </location>
</feature>
<feature type="compositionally biased region" description="Basic and acidic residues" evidence="1">
    <location>
        <begin position="330"/>
        <end position="350"/>
    </location>
</feature>
<feature type="chain" id="PRO_5009256964" evidence="3">
    <location>
        <begin position="24"/>
        <end position="998"/>
    </location>
</feature>
<dbReference type="STRING" id="487184.SAMN05216421_0984"/>
<keyword evidence="2" id="KW-0812">Transmembrane</keyword>
<feature type="compositionally biased region" description="Low complexity" evidence="1">
    <location>
        <begin position="459"/>
        <end position="482"/>
    </location>
</feature>
<evidence type="ECO:0000313" key="5">
    <source>
        <dbReference type="EMBL" id="SDS14355.1"/>
    </source>
</evidence>
<sequence length="998" mass="106298">MVRKLVLAVAAASALMSSNMAHALGVGDINLRSALNQPLNAEIELLQVRDLSSAEIRPSLASPDDFGRAGIDRDFFLTDLKFTPEVRSDGRAIIRVTSNKPVREPFLNFLMEVKWPSGRVLREFTLLLDPPLYQPGPAPSQPVPAAASAAQPAMARQQPQVTPPRTSAAQSASGPGSASASSDASGGQVQANSADTLWEIAQRHRPQGASVHQTMLAIQDLNPNAFMDGNINRMLSGSTLTLPNSEQAHARSQTEAINQVAEQNAAWQRGRQVAQPAQRQLDARERDTAAPAPASADGGDSLRLLAGTGEGDGSGSEADGNNGESAQLRDSLDRTKEQLDSTEREKAELADRLQDVQGQLETLQRLLSLKDAQLAALQGQLGAEEQAAGEQGDPAIAQVPPLATTEEVAEASPSESGDAPASEADQAAETSPAEPELAAEPLLNDQQGMVESADAGDQVETAEAAEAAETTEVEPAAEATPVLQPAPAEESATAQQTSAEQDDGVEAMLQRLLQNQTLMLVAGAAALLILLLILMALARRNARREEAMSGDFVATAPRHEVEPVRDDFNVALASFDASEDDQSIAQDPLTEADALVAYGKLEEAAEVLRNGIADDPDRADLRLKLMEVEGLLNNEQGYAAQAETLRAMGGHDADVEALNMRFPMMAAALLGASSVSSADDDRAYMNLDDEAPDTAAAPVAEEDPQDFDFSDFDLGNDEVTEPVLVEPEPVVQTQPAEEEPEFDLDFDLEDTLAEEAQPQSLEYPTVDQADSVETAPTTASSEEVGFDASEFDLNFNLDETAATEEPKAQAPLDSSLEASLDDDYDLSLTEDMQAEQLLAEFEAMQDDSGEVESAAPRTEASVEDFNLSDEDLAGFEDELNASIEAESAEAQRVDVATEEEPVAEGRDDEPAEEESAGLTDALDPFAADLPAEQAMSESMEDEFDFLSGTDECATKLDLARAYIDMGDEEGARDILSEVVDEGSDQQQQDARDMLAQLG</sequence>
<evidence type="ECO:0000256" key="1">
    <source>
        <dbReference type="SAM" id="MobiDB-lite"/>
    </source>
</evidence>
<dbReference type="Proteomes" id="UP000243207">
    <property type="component" value="Chromosome I"/>
</dbReference>
<reference evidence="6" key="1">
    <citation type="submission" date="2016-10" db="EMBL/GenBank/DDBJ databases">
        <authorList>
            <person name="Varghese N."/>
            <person name="Submissions S."/>
        </authorList>
    </citation>
    <scope>NUCLEOTIDE SEQUENCE [LARGE SCALE GENOMIC DNA]</scope>
    <source>
        <strain evidence="6">NRRL B-51270</strain>
    </source>
</reference>
<keyword evidence="3" id="KW-0732">Signal</keyword>
<feature type="domain" description="FimV N-terminal" evidence="4">
    <location>
        <begin position="24"/>
        <end position="131"/>
    </location>
</feature>
<feature type="compositionally biased region" description="Low complexity" evidence="1">
    <location>
        <begin position="167"/>
        <end position="191"/>
    </location>
</feature>
<feature type="compositionally biased region" description="Acidic residues" evidence="1">
    <location>
        <begin position="866"/>
        <end position="879"/>
    </location>
</feature>
<dbReference type="InterPro" id="IPR038440">
    <property type="entry name" value="FimV_C_sf"/>
</dbReference>
<dbReference type="InterPro" id="IPR057840">
    <property type="entry name" value="FimV_N"/>
</dbReference>
<dbReference type="NCBIfam" id="TIGR03504">
    <property type="entry name" value="FimV_Cterm"/>
    <property type="match status" value="1"/>
</dbReference>
<feature type="compositionally biased region" description="Low complexity" evidence="1">
    <location>
        <begin position="143"/>
        <end position="160"/>
    </location>
</feature>
<dbReference type="AlphaFoldDB" id="A0A1H1PT83"/>
<feature type="region of interest" description="Disordered" evidence="1">
    <location>
        <begin position="267"/>
        <end position="350"/>
    </location>
</feature>
<feature type="transmembrane region" description="Helical" evidence="2">
    <location>
        <begin position="518"/>
        <end position="538"/>
    </location>
</feature>
<evidence type="ECO:0000256" key="3">
    <source>
        <dbReference type="SAM" id="SignalP"/>
    </source>
</evidence>
<evidence type="ECO:0000313" key="6">
    <source>
        <dbReference type="Proteomes" id="UP000243207"/>
    </source>
</evidence>
<feature type="signal peptide" evidence="3">
    <location>
        <begin position="1"/>
        <end position="23"/>
    </location>
</feature>
<dbReference type="InterPro" id="IPR020012">
    <property type="entry name" value="LysM_FimV"/>
</dbReference>
<keyword evidence="2" id="KW-1133">Transmembrane helix</keyword>
<keyword evidence="2" id="KW-0472">Membrane</keyword>
<feature type="region of interest" description="Disordered" evidence="1">
    <location>
        <begin position="403"/>
        <end position="435"/>
    </location>
</feature>
<dbReference type="Gene3D" id="1.20.58.2200">
    <property type="match status" value="1"/>
</dbReference>
<feature type="compositionally biased region" description="Acidic residues" evidence="1">
    <location>
        <begin position="700"/>
        <end position="715"/>
    </location>
</feature>
<protein>
    <submittedName>
        <fullName evidence="5">Pilus assembly protein FimV</fullName>
    </submittedName>
</protein>
<gene>
    <name evidence="5" type="ORF">SAMN05216421_0984</name>
</gene>
<dbReference type="NCBIfam" id="TIGR03505">
    <property type="entry name" value="FimV_core"/>
    <property type="match status" value="1"/>
</dbReference>
<feature type="region of interest" description="Disordered" evidence="1">
    <location>
        <begin position="452"/>
        <end position="502"/>
    </location>
</feature>
<evidence type="ECO:0000256" key="2">
    <source>
        <dbReference type="SAM" id="Phobius"/>
    </source>
</evidence>
<feature type="region of interest" description="Disordered" evidence="1">
    <location>
        <begin position="843"/>
        <end position="941"/>
    </location>
</feature>
<feature type="region of interest" description="Disordered" evidence="1">
    <location>
        <begin position="757"/>
        <end position="818"/>
    </location>
</feature>
<feature type="compositionally biased region" description="Low complexity" evidence="1">
    <location>
        <begin position="289"/>
        <end position="301"/>
    </location>
</feature>
<organism evidence="5 6">
    <name type="scientific">Halopseudomonas xinjiangensis</name>
    <dbReference type="NCBI Taxonomy" id="487184"/>
    <lineage>
        <taxon>Bacteria</taxon>
        <taxon>Pseudomonadati</taxon>
        <taxon>Pseudomonadota</taxon>
        <taxon>Gammaproteobacteria</taxon>
        <taxon>Pseudomonadales</taxon>
        <taxon>Pseudomonadaceae</taxon>
        <taxon>Halopseudomonas</taxon>
    </lineage>
</organism>
<feature type="region of interest" description="Disordered" evidence="1">
    <location>
        <begin position="695"/>
        <end position="715"/>
    </location>
</feature>
<feature type="region of interest" description="Disordered" evidence="1">
    <location>
        <begin position="979"/>
        <end position="998"/>
    </location>
</feature>
<dbReference type="InterPro" id="IPR020011">
    <property type="entry name" value="FimV_C"/>
</dbReference>
<dbReference type="EMBL" id="LT629736">
    <property type="protein sequence ID" value="SDS14355.1"/>
    <property type="molecule type" value="Genomic_DNA"/>
</dbReference>
<dbReference type="Pfam" id="PF25800">
    <property type="entry name" value="FimV_N"/>
    <property type="match status" value="1"/>
</dbReference>
<dbReference type="RefSeq" id="WP_093392104.1">
    <property type="nucleotide sequence ID" value="NZ_LT629736.1"/>
</dbReference>
<evidence type="ECO:0000259" key="4">
    <source>
        <dbReference type="Pfam" id="PF25800"/>
    </source>
</evidence>
<accession>A0A1H1PT83</accession>
<keyword evidence="6" id="KW-1185">Reference proteome</keyword>
<proteinExistence type="predicted"/>
<feature type="compositionally biased region" description="Acidic residues" evidence="1">
    <location>
        <begin position="896"/>
        <end position="915"/>
    </location>
</feature>
<dbReference type="OrthoDB" id="5298707at2"/>